<dbReference type="OrthoDB" id="5492415at2"/>
<dbReference type="Gene3D" id="1.10.10.60">
    <property type="entry name" value="Homeodomain-like"/>
    <property type="match status" value="1"/>
</dbReference>
<dbReference type="GO" id="GO:0043565">
    <property type="term" value="F:sequence-specific DNA binding"/>
    <property type="evidence" value="ECO:0007669"/>
    <property type="project" value="InterPro"/>
</dbReference>
<dbReference type="PANTHER" id="PTHR43280">
    <property type="entry name" value="ARAC-FAMILY TRANSCRIPTIONAL REGULATOR"/>
    <property type="match status" value="1"/>
</dbReference>
<keyword evidence="1" id="KW-0805">Transcription regulation</keyword>
<feature type="transmembrane region" description="Helical" evidence="4">
    <location>
        <begin position="215"/>
        <end position="233"/>
    </location>
</feature>
<evidence type="ECO:0000313" key="7">
    <source>
        <dbReference type="Proteomes" id="UP000198521"/>
    </source>
</evidence>
<evidence type="ECO:0000256" key="3">
    <source>
        <dbReference type="ARBA" id="ARBA00023163"/>
    </source>
</evidence>
<dbReference type="InterPro" id="IPR018060">
    <property type="entry name" value="HTH_AraC"/>
</dbReference>
<dbReference type="PANTHER" id="PTHR43280:SF29">
    <property type="entry name" value="ARAC-FAMILY TRANSCRIPTIONAL REGULATOR"/>
    <property type="match status" value="1"/>
</dbReference>
<protein>
    <submittedName>
        <fullName evidence="6">Transcriptional regulator, AraC family</fullName>
    </submittedName>
</protein>
<feature type="transmembrane region" description="Helical" evidence="4">
    <location>
        <begin position="137"/>
        <end position="162"/>
    </location>
</feature>
<feature type="domain" description="HTH araC/xylS-type" evidence="5">
    <location>
        <begin position="271"/>
        <end position="372"/>
    </location>
</feature>
<dbReference type="PROSITE" id="PS01124">
    <property type="entry name" value="HTH_ARAC_FAMILY_2"/>
    <property type="match status" value="1"/>
</dbReference>
<dbReference type="AlphaFoldDB" id="A0A1H7QNS6"/>
<dbReference type="RefSeq" id="WP_091409106.1">
    <property type="nucleotide sequence ID" value="NZ_FOAB01000004.1"/>
</dbReference>
<evidence type="ECO:0000256" key="4">
    <source>
        <dbReference type="SAM" id="Phobius"/>
    </source>
</evidence>
<keyword evidence="3" id="KW-0804">Transcription</keyword>
<keyword evidence="7" id="KW-1185">Reference proteome</keyword>
<evidence type="ECO:0000256" key="1">
    <source>
        <dbReference type="ARBA" id="ARBA00023015"/>
    </source>
</evidence>
<evidence type="ECO:0000256" key="2">
    <source>
        <dbReference type="ARBA" id="ARBA00023125"/>
    </source>
</evidence>
<feature type="transmembrane region" description="Helical" evidence="4">
    <location>
        <begin position="6"/>
        <end position="27"/>
    </location>
</feature>
<feature type="transmembrane region" description="Helical" evidence="4">
    <location>
        <begin position="39"/>
        <end position="58"/>
    </location>
</feature>
<dbReference type="SMART" id="SM00342">
    <property type="entry name" value="HTH_ARAC"/>
    <property type="match status" value="1"/>
</dbReference>
<evidence type="ECO:0000313" key="6">
    <source>
        <dbReference type="EMBL" id="SEL48917.1"/>
    </source>
</evidence>
<dbReference type="SUPFAM" id="SSF46689">
    <property type="entry name" value="Homeodomain-like"/>
    <property type="match status" value="1"/>
</dbReference>
<dbReference type="GO" id="GO:0003700">
    <property type="term" value="F:DNA-binding transcription factor activity"/>
    <property type="evidence" value="ECO:0007669"/>
    <property type="project" value="InterPro"/>
</dbReference>
<dbReference type="STRING" id="1038014.SAMN04487910_2611"/>
<sequence length="381" mass="44636">MITSNSILFTIISVFALQAIVLSALIFFKRPKILAQKFLAMLTFFYAIMALNIVLVNVLKDHNMLDVFRYVQLEMLYGIGPALYFYTKSVTNTSFKFSKQHLIHFLPLVLEFIFYRTSIYRNGADGLYENPIPSISYVYLIEQWIGVISIITYSIISLRLLFNHQVLLKQYYAKLDKHSFDWLKIPILIYASFFILWNIITEIDRFVFDRSLREYYFLPTFVVLSILCTWIAFKGYLRKQESSLALKVLVDTSEKVKEPIKKDTQFIEKLEQLMQNEKPYLSTDINLTKLSELLQMKPKIVSLKINQNCSKNFYDLINSYRVAEFKERLKSSDKDKLSLLGLAYECGFNSKSTFNHVFKKTTQLTPSQYLKGIENTSEKKQ</sequence>
<dbReference type="Pfam" id="PF12833">
    <property type="entry name" value="HTH_18"/>
    <property type="match status" value="1"/>
</dbReference>
<keyword evidence="4" id="KW-0812">Transmembrane</keyword>
<feature type="transmembrane region" description="Helical" evidence="4">
    <location>
        <begin position="99"/>
        <end position="117"/>
    </location>
</feature>
<name>A0A1H7QNS6_AQUAM</name>
<dbReference type="InterPro" id="IPR009057">
    <property type="entry name" value="Homeodomain-like_sf"/>
</dbReference>
<keyword evidence="4" id="KW-1133">Transmembrane helix</keyword>
<dbReference type="Proteomes" id="UP000198521">
    <property type="component" value="Unassembled WGS sequence"/>
</dbReference>
<keyword evidence="4" id="KW-0472">Membrane</keyword>
<organism evidence="6 7">
    <name type="scientific">Aquimarina amphilecti</name>
    <dbReference type="NCBI Taxonomy" id="1038014"/>
    <lineage>
        <taxon>Bacteria</taxon>
        <taxon>Pseudomonadati</taxon>
        <taxon>Bacteroidota</taxon>
        <taxon>Flavobacteriia</taxon>
        <taxon>Flavobacteriales</taxon>
        <taxon>Flavobacteriaceae</taxon>
        <taxon>Aquimarina</taxon>
    </lineage>
</organism>
<feature type="transmembrane region" description="Helical" evidence="4">
    <location>
        <begin position="182"/>
        <end position="200"/>
    </location>
</feature>
<dbReference type="EMBL" id="FOAB01000004">
    <property type="protein sequence ID" value="SEL48917.1"/>
    <property type="molecule type" value="Genomic_DNA"/>
</dbReference>
<keyword evidence="2" id="KW-0238">DNA-binding</keyword>
<evidence type="ECO:0000259" key="5">
    <source>
        <dbReference type="PROSITE" id="PS01124"/>
    </source>
</evidence>
<proteinExistence type="predicted"/>
<reference evidence="7" key="1">
    <citation type="submission" date="2016-10" db="EMBL/GenBank/DDBJ databases">
        <authorList>
            <person name="Varghese N."/>
            <person name="Submissions S."/>
        </authorList>
    </citation>
    <scope>NUCLEOTIDE SEQUENCE [LARGE SCALE GENOMIC DNA]</scope>
    <source>
        <strain evidence="7">DSM 25232 / NCIMB 14723 / 92V</strain>
    </source>
</reference>
<gene>
    <name evidence="6" type="ORF">SAMN04487910_2611</name>
</gene>
<accession>A0A1H7QNS6</accession>